<protein>
    <submittedName>
        <fullName evidence="1">Acyl-CoA thioesterase</fullName>
    </submittedName>
</protein>
<dbReference type="GO" id="GO:0047617">
    <property type="term" value="F:fatty acyl-CoA hydrolase activity"/>
    <property type="evidence" value="ECO:0007669"/>
    <property type="project" value="TreeGrafter"/>
</dbReference>
<accession>A0A2W5TFV4</accession>
<dbReference type="PANTHER" id="PTHR31793:SF2">
    <property type="entry name" value="BLR1345 PROTEIN"/>
    <property type="match status" value="1"/>
</dbReference>
<dbReference type="InterPro" id="IPR050563">
    <property type="entry name" value="4-hydroxybenzoyl-CoA_TE"/>
</dbReference>
<organism evidence="1 2">
    <name type="scientific">Ancylobacter novellus</name>
    <name type="common">Thiobacillus novellus</name>
    <dbReference type="NCBI Taxonomy" id="921"/>
    <lineage>
        <taxon>Bacteria</taxon>
        <taxon>Pseudomonadati</taxon>
        <taxon>Pseudomonadota</taxon>
        <taxon>Alphaproteobacteria</taxon>
        <taxon>Hyphomicrobiales</taxon>
        <taxon>Xanthobacteraceae</taxon>
        <taxon>Ancylobacter</taxon>
    </lineage>
</organism>
<dbReference type="AlphaFoldDB" id="A0A2W5TFV4"/>
<evidence type="ECO:0000313" key="1">
    <source>
        <dbReference type="EMBL" id="PZQ85090.1"/>
    </source>
</evidence>
<gene>
    <name evidence="1" type="ORF">DI549_02860</name>
</gene>
<comment type="caution">
    <text evidence="1">The sequence shown here is derived from an EMBL/GenBank/DDBJ whole genome shotgun (WGS) entry which is preliminary data.</text>
</comment>
<dbReference type="Pfam" id="PF13279">
    <property type="entry name" value="4HBT_2"/>
    <property type="match status" value="1"/>
</dbReference>
<dbReference type="InterPro" id="IPR029069">
    <property type="entry name" value="HotDog_dom_sf"/>
</dbReference>
<dbReference type="Proteomes" id="UP000248887">
    <property type="component" value="Unassembled WGS sequence"/>
</dbReference>
<evidence type="ECO:0000313" key="2">
    <source>
        <dbReference type="Proteomes" id="UP000248887"/>
    </source>
</evidence>
<dbReference type="Gene3D" id="3.10.129.10">
    <property type="entry name" value="Hotdog Thioesterase"/>
    <property type="match status" value="1"/>
</dbReference>
<dbReference type="CDD" id="cd00586">
    <property type="entry name" value="4HBT"/>
    <property type="match status" value="1"/>
</dbReference>
<sequence length="137" mass="15628">MTIRTYQGLVYPAQCDAMGHMNVQHYVGAFDQAHWHLMAACGYDAEWVTSRREGWADVRYEIDYKRETRAGELFVIDSAVRRVGTKSVTTWHRLSSPDGAVRAELLAITVYFDLELRRARELPDIIRAGALALVEEP</sequence>
<dbReference type="PANTHER" id="PTHR31793">
    <property type="entry name" value="4-HYDROXYBENZOYL-COA THIOESTERASE FAMILY MEMBER"/>
    <property type="match status" value="1"/>
</dbReference>
<reference evidence="1 2" key="1">
    <citation type="submission" date="2017-08" db="EMBL/GenBank/DDBJ databases">
        <title>Infants hospitalized years apart are colonized by the same room-sourced microbial strains.</title>
        <authorList>
            <person name="Brooks B."/>
            <person name="Olm M.R."/>
            <person name="Firek B.A."/>
            <person name="Baker R."/>
            <person name="Thomas B.C."/>
            <person name="Morowitz M.J."/>
            <person name="Banfield J.F."/>
        </authorList>
    </citation>
    <scope>NUCLEOTIDE SEQUENCE [LARGE SCALE GENOMIC DNA]</scope>
    <source>
        <strain evidence="1">S2_005_001_R2_27</strain>
    </source>
</reference>
<proteinExistence type="predicted"/>
<name>A0A2W5TFV4_ANCNO</name>
<dbReference type="SUPFAM" id="SSF54637">
    <property type="entry name" value="Thioesterase/thiol ester dehydrase-isomerase"/>
    <property type="match status" value="1"/>
</dbReference>
<dbReference type="EMBL" id="QFQD01000005">
    <property type="protein sequence ID" value="PZQ85090.1"/>
    <property type="molecule type" value="Genomic_DNA"/>
</dbReference>